<proteinExistence type="predicted"/>
<keyword evidence="2" id="KW-0472">Membrane</keyword>
<sequence length="383" mass="45466">MEANESTNMSNINIRPITSLEQQDISNDGLPVQNRIPEDNYTLQSIRLRAGDDFHFHKMGTRETKTQFTSIVYVLLAIMLIIRVFPTLLFNYLPQVHAFVEKYYWLILIQSGFLHFVSIYILHHEHVRKNLPLNLIVLTIRIDLTKHGVLLNKMRLWILKLIFITGIILVALYSEIKLSVLLIGYFGSIVHIIEKLGKTNCMVEKLKTNLKSNEEELCKKCRQLSECINKCNELNKTNTMLEENIKCTNLKLEKWKCDVELLSNTLKLKCFELISLRYENQSVKVLRVFRIIIWSRNLDINRVNMREIECFEMWFYRRMLYIVWTDRITNQKILDVERKRTINNNLSSETRINGITEQEQHCEYDNQHLKRILTHMKKEVFSI</sequence>
<evidence type="ECO:0000313" key="4">
    <source>
        <dbReference type="Proteomes" id="UP000325440"/>
    </source>
</evidence>
<keyword evidence="2" id="KW-0812">Transmembrane</keyword>
<keyword evidence="1" id="KW-0175">Coiled coil</keyword>
<evidence type="ECO:0000256" key="2">
    <source>
        <dbReference type="SAM" id="Phobius"/>
    </source>
</evidence>
<reference evidence="3 4" key="1">
    <citation type="submission" date="2019-08" db="EMBL/GenBank/DDBJ databases">
        <authorList>
            <person name="Alioto T."/>
            <person name="Alioto T."/>
            <person name="Gomez Garrido J."/>
        </authorList>
    </citation>
    <scope>NUCLEOTIDE SEQUENCE [LARGE SCALE GENOMIC DNA]</scope>
</reference>
<keyword evidence="2" id="KW-1133">Transmembrane helix</keyword>
<dbReference type="AlphaFoldDB" id="A0A5E4N2E4"/>
<feature type="transmembrane region" description="Helical" evidence="2">
    <location>
        <begin position="68"/>
        <end position="91"/>
    </location>
</feature>
<evidence type="ECO:0000256" key="1">
    <source>
        <dbReference type="SAM" id="Coils"/>
    </source>
</evidence>
<dbReference type="EMBL" id="CABPRJ010001501">
    <property type="protein sequence ID" value="VVC38809.1"/>
    <property type="molecule type" value="Genomic_DNA"/>
</dbReference>
<feature type="transmembrane region" description="Helical" evidence="2">
    <location>
        <begin position="156"/>
        <end position="174"/>
    </location>
</feature>
<accession>A0A5E4N2E4</accession>
<keyword evidence="4" id="KW-1185">Reference proteome</keyword>
<evidence type="ECO:0000313" key="3">
    <source>
        <dbReference type="EMBL" id="VVC38809.1"/>
    </source>
</evidence>
<protein>
    <submittedName>
        <fullName evidence="3">Uncharacterized protein</fullName>
    </submittedName>
</protein>
<feature type="transmembrane region" description="Helical" evidence="2">
    <location>
        <begin position="103"/>
        <end position="122"/>
    </location>
</feature>
<name>A0A5E4N2E4_9HEMI</name>
<dbReference type="Proteomes" id="UP000325440">
    <property type="component" value="Unassembled WGS sequence"/>
</dbReference>
<organism evidence="3 4">
    <name type="scientific">Cinara cedri</name>
    <dbReference type="NCBI Taxonomy" id="506608"/>
    <lineage>
        <taxon>Eukaryota</taxon>
        <taxon>Metazoa</taxon>
        <taxon>Ecdysozoa</taxon>
        <taxon>Arthropoda</taxon>
        <taxon>Hexapoda</taxon>
        <taxon>Insecta</taxon>
        <taxon>Pterygota</taxon>
        <taxon>Neoptera</taxon>
        <taxon>Paraneoptera</taxon>
        <taxon>Hemiptera</taxon>
        <taxon>Sternorrhyncha</taxon>
        <taxon>Aphidomorpha</taxon>
        <taxon>Aphidoidea</taxon>
        <taxon>Aphididae</taxon>
        <taxon>Lachninae</taxon>
        <taxon>Cinara</taxon>
    </lineage>
</organism>
<feature type="coiled-coil region" evidence="1">
    <location>
        <begin position="224"/>
        <end position="251"/>
    </location>
</feature>
<gene>
    <name evidence="3" type="ORF">CINCED_3A015246</name>
</gene>